<dbReference type="Pfam" id="PF01381">
    <property type="entry name" value="HTH_3"/>
    <property type="match status" value="1"/>
</dbReference>
<protein>
    <submittedName>
        <fullName evidence="2">Phage antirepressor</fullName>
    </submittedName>
</protein>
<evidence type="ECO:0000259" key="1">
    <source>
        <dbReference type="PROSITE" id="PS50943"/>
    </source>
</evidence>
<dbReference type="Gene3D" id="1.10.260.40">
    <property type="entry name" value="lambda repressor-like DNA-binding domains"/>
    <property type="match status" value="1"/>
</dbReference>
<dbReference type="CDD" id="cd00093">
    <property type="entry name" value="HTH_XRE"/>
    <property type="match status" value="1"/>
</dbReference>
<comment type="caution">
    <text evidence="2">The sequence shown here is derived from an EMBL/GenBank/DDBJ whole genome shotgun (WGS) entry which is preliminary data.</text>
</comment>
<keyword evidence="3" id="KW-1185">Reference proteome</keyword>
<dbReference type="AlphaFoldDB" id="A0A388T9N5"/>
<dbReference type="InterPro" id="IPR003497">
    <property type="entry name" value="BRO_N_domain"/>
</dbReference>
<evidence type="ECO:0000313" key="3">
    <source>
        <dbReference type="Proteomes" id="UP000269352"/>
    </source>
</evidence>
<dbReference type="PROSITE" id="PS50943">
    <property type="entry name" value="HTH_CROC1"/>
    <property type="match status" value="1"/>
</dbReference>
<organism evidence="2 3">
    <name type="scientific">Termititenax aidoneus</name>
    <dbReference type="NCBI Taxonomy" id="2218524"/>
    <lineage>
        <taxon>Bacteria</taxon>
        <taxon>Bacillati</taxon>
        <taxon>Candidatus Margulisiibacteriota</taxon>
        <taxon>Candidatus Termititenacia</taxon>
        <taxon>Candidatus Termititenacales</taxon>
        <taxon>Candidatus Termititenacaceae</taxon>
        <taxon>Candidatus Termititenax</taxon>
    </lineage>
</organism>
<proteinExistence type="predicted"/>
<dbReference type="Pfam" id="PF02498">
    <property type="entry name" value="Bro-N"/>
    <property type="match status" value="1"/>
</dbReference>
<dbReference type="GO" id="GO:0003677">
    <property type="term" value="F:DNA binding"/>
    <property type="evidence" value="ECO:0007669"/>
    <property type="project" value="InterPro"/>
</dbReference>
<dbReference type="SUPFAM" id="SSF47413">
    <property type="entry name" value="lambda repressor-like DNA-binding domains"/>
    <property type="match status" value="1"/>
</dbReference>
<dbReference type="InterPro" id="IPR001387">
    <property type="entry name" value="Cro/C1-type_HTH"/>
</dbReference>
<sequence>MDNILSIKESLVERVKQRRKERNLSQQTLADRSLVSFGSVKRFERSGEISLSALLRIALLLGCENDFTGLFQENFALSDAPQSSPPPAADLVFKRFSVFQDEKVRKIWHDNEWWFCLSDIVETLINSKRQKHYLLDIRRRDHSLARLWPDLTKLLPLDTPRGKHELLCINTLGFFRLVQSMPNKQVESWRLWLAETAYERLCFIEDPLRAVQLAKDLYKAKGYSDRWIAQKLSGAMLREELTASEKEKADKDYLLFMAELSKNIQPIWQ</sequence>
<dbReference type="Proteomes" id="UP000269352">
    <property type="component" value="Unassembled WGS sequence"/>
</dbReference>
<dbReference type="SMART" id="SM01040">
    <property type="entry name" value="Bro-N"/>
    <property type="match status" value="1"/>
</dbReference>
<gene>
    <name evidence="2" type="ORF">NO1_0669</name>
</gene>
<dbReference type="EMBL" id="BGZN01000008">
    <property type="protein sequence ID" value="GBR73257.1"/>
    <property type="molecule type" value="Genomic_DNA"/>
</dbReference>
<evidence type="ECO:0000313" key="2">
    <source>
        <dbReference type="EMBL" id="GBR73257.1"/>
    </source>
</evidence>
<accession>A0A388T9N5</accession>
<name>A0A388T9N5_TERA1</name>
<feature type="domain" description="HTH cro/C1-type" evidence="1">
    <location>
        <begin position="15"/>
        <end position="67"/>
    </location>
</feature>
<reference evidence="2 3" key="1">
    <citation type="journal article" date="2019" name="ISME J.">
        <title>Genome analyses of uncultured TG2/ZB3 bacteria in 'Margulisbacteria' specifically attached to ectosymbiotic spirochetes of protists in the termite gut.</title>
        <authorList>
            <person name="Utami Y.D."/>
            <person name="Kuwahara H."/>
            <person name="Igai K."/>
            <person name="Murakami T."/>
            <person name="Sugaya K."/>
            <person name="Morikawa T."/>
            <person name="Nagura Y."/>
            <person name="Yuki M."/>
            <person name="Deevong P."/>
            <person name="Inoue T."/>
            <person name="Kihara K."/>
            <person name="Lo N."/>
            <person name="Yamada A."/>
            <person name="Ohkuma M."/>
            <person name="Hongoh Y."/>
        </authorList>
    </citation>
    <scope>NUCLEOTIDE SEQUENCE [LARGE SCALE GENOMIC DNA]</scope>
    <source>
        <strain evidence="2">NkOx7-01</strain>
    </source>
</reference>
<dbReference type="SMART" id="SM00530">
    <property type="entry name" value="HTH_XRE"/>
    <property type="match status" value="1"/>
</dbReference>
<dbReference type="InterPro" id="IPR010982">
    <property type="entry name" value="Lambda_DNA-bd_dom_sf"/>
</dbReference>